<dbReference type="UniPathway" id="UPA00148"/>
<dbReference type="EC" id="1.3.1.54" evidence="4"/>
<dbReference type="PANTHER" id="PTHR36925:SF1">
    <property type="entry name" value="COBALT-PRECORRIN-6A REDUCTASE"/>
    <property type="match status" value="1"/>
</dbReference>
<dbReference type="GO" id="GO:0016994">
    <property type="term" value="F:precorrin-6A reductase activity"/>
    <property type="evidence" value="ECO:0007669"/>
    <property type="project" value="UniProtKB-EC"/>
</dbReference>
<evidence type="ECO:0000313" key="4">
    <source>
        <dbReference type="EMBL" id="OIQ64513.1"/>
    </source>
</evidence>
<sequence length="133" mass="14461">MQAAVQALGEQPRRVFLTIGGLRLAAFLAAPHHHYIVRTIDPPDVIDSLPSHRLILARGACLLEDEVALMRDEHIQVLVTKNSGGAASEAKISAARSLGIEVVMVERGAPGDVETFETLDAVLDWIDRHRPTP</sequence>
<evidence type="ECO:0000256" key="2">
    <source>
        <dbReference type="ARBA" id="ARBA00022573"/>
    </source>
</evidence>
<evidence type="ECO:0000256" key="3">
    <source>
        <dbReference type="ARBA" id="ARBA00023002"/>
    </source>
</evidence>
<dbReference type="Pfam" id="PF02571">
    <property type="entry name" value="CbiJ"/>
    <property type="match status" value="1"/>
</dbReference>
<dbReference type="EMBL" id="MLJW01008054">
    <property type="protein sequence ID" value="OIQ64513.1"/>
    <property type="molecule type" value="Genomic_DNA"/>
</dbReference>
<dbReference type="AlphaFoldDB" id="A0A1J5NZ31"/>
<keyword evidence="3 4" id="KW-0560">Oxidoreductase</keyword>
<comment type="caution">
    <text evidence="4">The sequence shown here is derived from an EMBL/GenBank/DDBJ whole genome shotgun (WGS) entry which is preliminary data.</text>
</comment>
<dbReference type="PROSITE" id="PS51014">
    <property type="entry name" value="COBK_CBIJ"/>
    <property type="match status" value="1"/>
</dbReference>
<comment type="pathway">
    <text evidence="1">Cofactor biosynthesis; adenosylcobalamin biosynthesis.</text>
</comment>
<name>A0A1J5NZ31_9ZZZZ</name>
<keyword evidence="2" id="KW-0169">Cobalamin biosynthesis</keyword>
<protein>
    <submittedName>
        <fullName evidence="4">Precorrin-6A reductase</fullName>
        <ecNumber evidence="4">1.3.1.54</ecNumber>
    </submittedName>
</protein>
<organism evidence="4">
    <name type="scientific">mine drainage metagenome</name>
    <dbReference type="NCBI Taxonomy" id="410659"/>
    <lineage>
        <taxon>unclassified sequences</taxon>
        <taxon>metagenomes</taxon>
        <taxon>ecological metagenomes</taxon>
    </lineage>
</organism>
<accession>A0A1J5NZ31</accession>
<dbReference type="GO" id="GO:0009236">
    <property type="term" value="P:cobalamin biosynthetic process"/>
    <property type="evidence" value="ECO:0007669"/>
    <property type="project" value="UniProtKB-UniPathway"/>
</dbReference>
<dbReference type="PANTHER" id="PTHR36925">
    <property type="entry name" value="COBALT-PRECORRIN-6A REDUCTASE"/>
    <property type="match status" value="1"/>
</dbReference>
<evidence type="ECO:0000256" key="1">
    <source>
        <dbReference type="ARBA" id="ARBA00004953"/>
    </source>
</evidence>
<gene>
    <name evidence="4" type="primary">cobK_3</name>
    <name evidence="4" type="ORF">GALL_539350</name>
</gene>
<reference evidence="4" key="1">
    <citation type="submission" date="2016-10" db="EMBL/GenBank/DDBJ databases">
        <title>Sequence of Gallionella enrichment culture.</title>
        <authorList>
            <person name="Poehlein A."/>
            <person name="Muehling M."/>
            <person name="Daniel R."/>
        </authorList>
    </citation>
    <scope>NUCLEOTIDE SEQUENCE</scope>
</reference>
<proteinExistence type="predicted"/>
<dbReference type="InterPro" id="IPR003723">
    <property type="entry name" value="Precorrin-6x_reduct"/>
</dbReference>